<dbReference type="Proteomes" id="UP000784880">
    <property type="component" value="Unassembled WGS sequence"/>
</dbReference>
<protein>
    <submittedName>
        <fullName evidence="7">Hemolysin III family protein</fullName>
    </submittedName>
</protein>
<evidence type="ECO:0000313" key="7">
    <source>
        <dbReference type="EMBL" id="MBU9713842.1"/>
    </source>
</evidence>
<comment type="caution">
    <text evidence="7">The sequence shown here is derived from an EMBL/GenBank/DDBJ whole genome shotgun (WGS) entry which is preliminary data.</text>
</comment>
<evidence type="ECO:0000256" key="2">
    <source>
        <dbReference type="ARBA" id="ARBA00008488"/>
    </source>
</evidence>
<feature type="transmembrane region" description="Helical" evidence="6">
    <location>
        <begin position="12"/>
        <end position="35"/>
    </location>
</feature>
<gene>
    <name evidence="7" type="ORF">KS419_19105</name>
</gene>
<evidence type="ECO:0000256" key="6">
    <source>
        <dbReference type="SAM" id="Phobius"/>
    </source>
</evidence>
<feature type="transmembrane region" description="Helical" evidence="6">
    <location>
        <begin position="132"/>
        <end position="151"/>
    </location>
</feature>
<evidence type="ECO:0000256" key="3">
    <source>
        <dbReference type="ARBA" id="ARBA00022692"/>
    </source>
</evidence>
<dbReference type="NCBIfam" id="TIGR01065">
    <property type="entry name" value="hlyIII"/>
    <property type="match status" value="1"/>
</dbReference>
<evidence type="ECO:0000256" key="5">
    <source>
        <dbReference type="ARBA" id="ARBA00023136"/>
    </source>
</evidence>
<feature type="transmembrane region" description="Helical" evidence="6">
    <location>
        <begin position="163"/>
        <end position="182"/>
    </location>
</feature>
<feature type="transmembrane region" description="Helical" evidence="6">
    <location>
        <begin position="80"/>
        <end position="102"/>
    </location>
</feature>
<dbReference type="PANTHER" id="PTHR20855:SF129">
    <property type="entry name" value="HEMOLYSIN-3 HOMOLOG"/>
    <property type="match status" value="1"/>
</dbReference>
<proteinExistence type="inferred from homology"/>
<dbReference type="InterPro" id="IPR005744">
    <property type="entry name" value="Hy-lIII"/>
</dbReference>
<accession>A0ABS6JLW5</accession>
<feature type="transmembrane region" description="Helical" evidence="6">
    <location>
        <begin position="194"/>
        <end position="212"/>
    </location>
</feature>
<feature type="transmembrane region" description="Helical" evidence="6">
    <location>
        <begin position="108"/>
        <end position="127"/>
    </location>
</feature>
<keyword evidence="4 6" id="KW-1133">Transmembrane helix</keyword>
<feature type="transmembrane region" description="Helical" evidence="6">
    <location>
        <begin position="47"/>
        <end position="68"/>
    </location>
</feature>
<dbReference type="PANTHER" id="PTHR20855">
    <property type="entry name" value="ADIPOR/PROGESTIN RECEPTOR-RELATED"/>
    <property type="match status" value="1"/>
</dbReference>
<organism evidence="7 8">
    <name type="scientific">Evansella tamaricis</name>
    <dbReference type="NCBI Taxonomy" id="2069301"/>
    <lineage>
        <taxon>Bacteria</taxon>
        <taxon>Bacillati</taxon>
        <taxon>Bacillota</taxon>
        <taxon>Bacilli</taxon>
        <taxon>Bacillales</taxon>
        <taxon>Bacillaceae</taxon>
        <taxon>Evansella</taxon>
    </lineage>
</organism>
<dbReference type="Pfam" id="PF03006">
    <property type="entry name" value="HlyIII"/>
    <property type="match status" value="1"/>
</dbReference>
<dbReference type="EMBL" id="JAHQCS010000153">
    <property type="protein sequence ID" value="MBU9713842.1"/>
    <property type="molecule type" value="Genomic_DNA"/>
</dbReference>
<comment type="subcellular location">
    <subcellularLocation>
        <location evidence="1">Endomembrane system</location>
        <topology evidence="1">Multi-pass membrane protein</topology>
    </subcellularLocation>
</comment>
<evidence type="ECO:0000256" key="4">
    <source>
        <dbReference type="ARBA" id="ARBA00022989"/>
    </source>
</evidence>
<dbReference type="InterPro" id="IPR004254">
    <property type="entry name" value="AdipoR/HlyIII-related"/>
</dbReference>
<evidence type="ECO:0000313" key="8">
    <source>
        <dbReference type="Proteomes" id="UP000784880"/>
    </source>
</evidence>
<name>A0ABS6JLW5_9BACI</name>
<keyword evidence="5 6" id="KW-0472">Membrane</keyword>
<reference evidence="7 8" key="1">
    <citation type="submission" date="2021-06" db="EMBL/GenBank/DDBJ databases">
        <title>Bacillus sp. RD4P76, an endophyte from a halophyte.</title>
        <authorList>
            <person name="Sun J.-Q."/>
        </authorList>
    </citation>
    <scope>NUCLEOTIDE SEQUENCE [LARGE SCALE GENOMIC DNA]</scope>
    <source>
        <strain evidence="7 8">CGMCC 1.15917</strain>
    </source>
</reference>
<keyword evidence="3 6" id="KW-0812">Transmembrane</keyword>
<sequence>MGNTHTYTKKEEVVNAITHGVGIPFGIIAIFLLVIASKFHGHMTHLISASIYGITLLFLYSCSTLLHVFQNERIKNIFEILDHAAIYLFIAGTYTPLMVIVVDGLRGWILLGIIWATAIAGVIFKVFYAKKFIVLSTLFYILMGWIVIFVLDPILSKIPTPGVVLLVFGGLLYTLGTVFYIWRTFYYHHAVWHLFVLVASIAHFLTILLYVIPLS</sequence>
<evidence type="ECO:0000256" key="1">
    <source>
        <dbReference type="ARBA" id="ARBA00004127"/>
    </source>
</evidence>
<comment type="similarity">
    <text evidence="2">Belongs to the UPF0073 (Hly-III) family.</text>
</comment>
<keyword evidence="8" id="KW-1185">Reference proteome</keyword>